<dbReference type="OrthoDB" id="26456at10239"/>
<gene>
    <name evidence="1" type="ORF">phiPSA2_42</name>
</gene>
<keyword evidence="2" id="KW-1185">Reference proteome</keyword>
<sequence>MEFPIKLETGVTLTAAKDPVWGDRDGTFINCVVTLEGGPFEEPTEVPFTATPTDYMAHGRDLFDYFKDSAGPWVRPDVTIEDLQADFDRIWPDVMLGLADQATIDLAKNLRVQIKAMS</sequence>
<name>A0A059VA24_9CAUD</name>
<evidence type="ECO:0000313" key="2">
    <source>
        <dbReference type="Proteomes" id="UP000204268"/>
    </source>
</evidence>
<dbReference type="RefSeq" id="YP_009043270.1">
    <property type="nucleotide sequence ID" value="NC_024362.1"/>
</dbReference>
<dbReference type="EMBL" id="KJ507099">
    <property type="protein sequence ID" value="AHZ95023.1"/>
    <property type="molecule type" value="Genomic_DNA"/>
</dbReference>
<proteinExistence type="predicted"/>
<protein>
    <submittedName>
        <fullName evidence="1">Uncharacterized protein</fullName>
    </submittedName>
</protein>
<dbReference type="KEGG" id="vg:19685928"/>
<accession>A0A059VA24</accession>
<dbReference type="GeneID" id="19685928"/>
<reference evidence="1 2" key="1">
    <citation type="journal article" date="2014" name="J. Basic Microbiol.">
        <title>Isolation and partial characterization of bacteriophages infecting Pseudomonas syringae pv. actinidiae, causal agent of kiwifruit bacterial canker.</title>
        <authorList>
            <person name="Di Lallo G."/>
            <person name="Evangelisti M."/>
            <person name="Mancuso F."/>
            <person name="Ferrante P."/>
            <person name="Marcelletti S."/>
            <person name="Tinari A."/>
            <person name="Superti F."/>
            <person name="Migliore L."/>
            <person name="D'Addabbo P."/>
            <person name="Frezza D."/>
            <person name="Scortichini M."/>
            <person name="Thaller M.C."/>
        </authorList>
    </citation>
    <scope>NUCLEOTIDE SEQUENCE [LARGE SCALE GENOMIC DNA]</scope>
</reference>
<dbReference type="Proteomes" id="UP000204268">
    <property type="component" value="Segment"/>
</dbReference>
<organism evidence="1 2">
    <name type="scientific">Pseudomonas phage phiPSA2</name>
    <dbReference type="NCBI Taxonomy" id="1500756"/>
    <lineage>
        <taxon>Viruses</taxon>
        <taxon>Duplodnaviria</taxon>
        <taxon>Heunggongvirae</taxon>
        <taxon>Uroviricota</taxon>
        <taxon>Caudoviricetes</taxon>
        <taxon>Autographivirales</taxon>
        <taxon>Autotranscriptaviridae</taxon>
        <taxon>Studiervirinae</taxon>
        <taxon>Ghunavirus</taxon>
        <taxon>Ghunavirus PSA2</taxon>
    </lineage>
</organism>
<evidence type="ECO:0000313" key="1">
    <source>
        <dbReference type="EMBL" id="AHZ95023.1"/>
    </source>
</evidence>
<dbReference type="SMR" id="A0A059VA24"/>